<comment type="caution">
    <text evidence="3">The sequence shown here is derived from an EMBL/GenBank/DDBJ whole genome shotgun (WGS) entry which is preliminary data.</text>
</comment>
<feature type="compositionally biased region" description="Polar residues" evidence="1">
    <location>
        <begin position="284"/>
        <end position="305"/>
    </location>
</feature>
<gene>
    <name evidence="3" type="ORF">V7S43_017046</name>
</gene>
<accession>A0ABD3EU14</accession>
<proteinExistence type="predicted"/>
<name>A0ABD3EU14_9STRA</name>
<feature type="compositionally biased region" description="Acidic residues" evidence="1">
    <location>
        <begin position="730"/>
        <end position="741"/>
    </location>
</feature>
<feature type="compositionally biased region" description="Polar residues" evidence="1">
    <location>
        <begin position="608"/>
        <end position="630"/>
    </location>
</feature>
<protein>
    <submittedName>
        <fullName evidence="3">Uncharacterized protein</fullName>
    </submittedName>
</protein>
<evidence type="ECO:0000256" key="2">
    <source>
        <dbReference type="SAM" id="Phobius"/>
    </source>
</evidence>
<reference evidence="3 4" key="1">
    <citation type="submission" date="2024-09" db="EMBL/GenBank/DDBJ databases">
        <title>Genome sequencing and assembly of Phytophthora oleae, isolate VK10A, causative agent of rot of olive drupes.</title>
        <authorList>
            <person name="Conti Taguali S."/>
            <person name="Riolo M."/>
            <person name="La Spada F."/>
            <person name="Cacciola S.O."/>
            <person name="Dionisio G."/>
        </authorList>
    </citation>
    <scope>NUCLEOTIDE SEQUENCE [LARGE SCALE GENOMIC DNA]</scope>
    <source>
        <strain evidence="3 4">VK10A</strain>
    </source>
</reference>
<organism evidence="3 4">
    <name type="scientific">Phytophthora oleae</name>
    <dbReference type="NCBI Taxonomy" id="2107226"/>
    <lineage>
        <taxon>Eukaryota</taxon>
        <taxon>Sar</taxon>
        <taxon>Stramenopiles</taxon>
        <taxon>Oomycota</taxon>
        <taxon>Peronosporomycetes</taxon>
        <taxon>Peronosporales</taxon>
        <taxon>Peronosporaceae</taxon>
        <taxon>Phytophthora</taxon>
    </lineage>
</organism>
<dbReference type="AlphaFoldDB" id="A0ABD3EU14"/>
<keyword evidence="2" id="KW-0472">Membrane</keyword>
<keyword evidence="2" id="KW-0812">Transmembrane</keyword>
<sequence>MRFTCGIEGESDAFGALSSDRHWPGSARAKAAREARVSCLEYVAGVDLPTLALPCPPSLLVERGDGVALALHCHFGRASRRQEQEAGAVMSSAASSTDICGIDVQALYLNDPGNKQEPVGYVLCSEMGNTCMKSGCSCRRAANAEVGGTTKYFGVCIQLQKGKDCVTSGDDYLTCAVSTDSSGSTEAQNESNVTRSSTTTQATTESNATPTASASASASGSGADDAVKVSSTAASSNSMSTTVMVVIIVVAVVFVALVSWVVRAYCMRRSAAQSKLASRRNRSNRGTNFDATSPTNMTGRSSATPSFPAFDRRTRAMQSPSGGSRGGLSGRNTPRGREPNPGRGGREPTSARRNQDIDAQFAPGGARDISREPASGRGRRNQSQKSDAPFPPLGGPRREPTSGRGRRSPDLDAPFPPFSGPRREPTSGRGRKTPDIDAHFVPTGPRGFREAGPQREPTSGRGRRDNAYQAEPAMRTPPRVKQHASPKQPARPPTNNTPEPSGGTVYTGRNTYDRVAAFAQLAAFEAPPPPPPRPQKAIKPVPVSDPVPKNARAPPPARPAPKRPVFQIPEDPLPADYDILSPKTARSLAPSVASSATTVVAPGRNRPTPLQQNRRPQYSNAPPSYYQSGFSRDDNKYAESKGLDDSRFDESKYEASDYGDSRYDESNYGDSRYDESSFEGKFKAKNRYDESFVSEVSSMAWSGASGLSDDSYYHAADSNTARIPVIEAPHDDDDDHSEDGYSDWGHSTQHSADAFRSTAASDASFFSVNSDFTDSKSVFKEREF</sequence>
<feature type="compositionally biased region" description="Basic and acidic residues" evidence="1">
    <location>
        <begin position="631"/>
        <end position="676"/>
    </location>
</feature>
<feature type="transmembrane region" description="Helical" evidence="2">
    <location>
        <begin position="243"/>
        <end position="266"/>
    </location>
</feature>
<keyword evidence="4" id="KW-1185">Reference proteome</keyword>
<feature type="region of interest" description="Disordered" evidence="1">
    <location>
        <begin position="179"/>
        <end position="223"/>
    </location>
</feature>
<evidence type="ECO:0000313" key="3">
    <source>
        <dbReference type="EMBL" id="KAL3658003.1"/>
    </source>
</evidence>
<keyword evidence="2" id="KW-1133">Transmembrane helix</keyword>
<feature type="compositionally biased region" description="Basic and acidic residues" evidence="1">
    <location>
        <begin position="335"/>
        <end position="356"/>
    </location>
</feature>
<feature type="compositionally biased region" description="Low complexity" evidence="1">
    <location>
        <begin position="194"/>
        <end position="223"/>
    </location>
</feature>
<feature type="region of interest" description="Disordered" evidence="1">
    <location>
        <begin position="521"/>
        <end position="676"/>
    </location>
</feature>
<evidence type="ECO:0000313" key="4">
    <source>
        <dbReference type="Proteomes" id="UP001632037"/>
    </source>
</evidence>
<feature type="compositionally biased region" description="Low complexity" evidence="1">
    <location>
        <begin position="535"/>
        <end position="552"/>
    </location>
</feature>
<feature type="compositionally biased region" description="Basic and acidic residues" evidence="1">
    <location>
        <begin position="421"/>
        <end position="438"/>
    </location>
</feature>
<dbReference type="EMBL" id="JBIMZQ010000058">
    <property type="protein sequence ID" value="KAL3658003.1"/>
    <property type="molecule type" value="Genomic_DNA"/>
</dbReference>
<feature type="region of interest" description="Disordered" evidence="1">
    <location>
        <begin position="273"/>
        <end position="508"/>
    </location>
</feature>
<feature type="region of interest" description="Disordered" evidence="1">
    <location>
        <begin position="723"/>
        <end position="747"/>
    </location>
</feature>
<evidence type="ECO:0000256" key="1">
    <source>
        <dbReference type="SAM" id="MobiDB-lite"/>
    </source>
</evidence>
<feature type="compositionally biased region" description="Polar residues" evidence="1">
    <location>
        <begin position="179"/>
        <end position="193"/>
    </location>
</feature>
<dbReference type="Proteomes" id="UP001632037">
    <property type="component" value="Unassembled WGS sequence"/>
</dbReference>